<reference evidence="1" key="1">
    <citation type="submission" date="2020-01" db="EMBL/GenBank/DDBJ databases">
        <authorList>
            <consortium name="DOE Joint Genome Institute"/>
            <person name="Haridas S."/>
            <person name="Albert R."/>
            <person name="Binder M."/>
            <person name="Bloem J."/>
            <person name="Labutti K."/>
            <person name="Salamov A."/>
            <person name="Andreopoulos B."/>
            <person name="Baker S.E."/>
            <person name="Barry K."/>
            <person name="Bills G."/>
            <person name="Bluhm B.H."/>
            <person name="Cannon C."/>
            <person name="Castanera R."/>
            <person name="Culley D.E."/>
            <person name="Daum C."/>
            <person name="Ezra D."/>
            <person name="Gonzalez J.B."/>
            <person name="Henrissat B."/>
            <person name="Kuo A."/>
            <person name="Liang C."/>
            <person name="Lipzen A."/>
            <person name="Lutzoni F."/>
            <person name="Magnuson J."/>
            <person name="Mondo S."/>
            <person name="Nolan M."/>
            <person name="Ohm R."/>
            <person name="Pangilinan J."/>
            <person name="Park H.-J."/>
            <person name="Ramirez L."/>
            <person name="Alfaro M."/>
            <person name="Sun H."/>
            <person name="Tritt A."/>
            <person name="Yoshinaga Y."/>
            <person name="Zwiers L.-H."/>
            <person name="Turgeon B.G."/>
            <person name="Goodwin S.B."/>
            <person name="Spatafora J.W."/>
            <person name="Crous P.W."/>
            <person name="Grigoriev I.V."/>
        </authorList>
    </citation>
    <scope>NUCLEOTIDE SEQUENCE</scope>
    <source>
        <strain evidence="1">P77</strain>
    </source>
</reference>
<dbReference type="AlphaFoldDB" id="A0A6A5JX58"/>
<gene>
    <name evidence="1" type="ORF">BDW02DRAFT_574801</name>
</gene>
<protein>
    <submittedName>
        <fullName evidence="1">Uncharacterized protein</fullName>
    </submittedName>
</protein>
<dbReference type="EMBL" id="ML975534">
    <property type="protein sequence ID" value="KAF1828531.1"/>
    <property type="molecule type" value="Genomic_DNA"/>
</dbReference>
<accession>A0A6A5JX58</accession>
<sequence>MRPKAPASVHDFPAFPQPLGSWIGSDLVYINTPLTLPPLSLSLQLDNSSPTPKKVDATKLCAAEFQNTKTITTSPSSLALSPKRTTKKEKIAGQNAIVLPRNPEGLRTVYRPAPLCSPLALSLFRFLKNNSKNKKRPYKQEYMCALRNLNTGIYITLLLPLFRPRKSKKADQLGTHVRGPESQKHSLEQHLPLLLSSLSLSPKGTTMYEMDPVCAAES</sequence>
<evidence type="ECO:0000313" key="2">
    <source>
        <dbReference type="Proteomes" id="UP000800040"/>
    </source>
</evidence>
<proteinExistence type="predicted"/>
<keyword evidence="2" id="KW-1185">Reference proteome</keyword>
<name>A0A6A5JX58_9PLEO</name>
<dbReference type="Proteomes" id="UP000800040">
    <property type="component" value="Unassembled WGS sequence"/>
</dbReference>
<organism evidence="1 2">
    <name type="scientific">Decorospora gaudefroyi</name>
    <dbReference type="NCBI Taxonomy" id="184978"/>
    <lineage>
        <taxon>Eukaryota</taxon>
        <taxon>Fungi</taxon>
        <taxon>Dikarya</taxon>
        <taxon>Ascomycota</taxon>
        <taxon>Pezizomycotina</taxon>
        <taxon>Dothideomycetes</taxon>
        <taxon>Pleosporomycetidae</taxon>
        <taxon>Pleosporales</taxon>
        <taxon>Pleosporineae</taxon>
        <taxon>Pleosporaceae</taxon>
        <taxon>Decorospora</taxon>
    </lineage>
</organism>
<evidence type="ECO:0000313" key="1">
    <source>
        <dbReference type="EMBL" id="KAF1828531.1"/>
    </source>
</evidence>